<dbReference type="GO" id="GO:0008310">
    <property type="term" value="F:single-stranded DNA 3'-5' DNA exonuclease activity"/>
    <property type="evidence" value="ECO:0007669"/>
    <property type="project" value="TreeGrafter"/>
</dbReference>
<comment type="similarity">
    <text evidence="1">Belongs to the metallo-dependent hydrolases superfamily. TatD-type hydrolase family.</text>
</comment>
<dbReference type="GO" id="GO:0046872">
    <property type="term" value="F:metal ion binding"/>
    <property type="evidence" value="ECO:0007669"/>
    <property type="project" value="UniProtKB-KW"/>
</dbReference>
<feature type="binding site" evidence="10">
    <location>
        <position position="214"/>
    </location>
    <ligand>
        <name>a divalent metal cation</name>
        <dbReference type="ChEBI" id="CHEBI:60240"/>
        <label>1</label>
    </ligand>
</feature>
<evidence type="ECO:0000256" key="3">
    <source>
        <dbReference type="ARBA" id="ARBA00022722"/>
    </source>
</evidence>
<dbReference type="PIRSF" id="PIRSF005902">
    <property type="entry name" value="DNase_TatD"/>
    <property type="match status" value="1"/>
</dbReference>
<evidence type="ECO:0000256" key="2">
    <source>
        <dbReference type="ARBA" id="ARBA00022490"/>
    </source>
</evidence>
<dbReference type="SUPFAM" id="SSF51556">
    <property type="entry name" value="Metallo-dependent hydrolases"/>
    <property type="match status" value="1"/>
</dbReference>
<dbReference type="Gene3D" id="3.20.20.140">
    <property type="entry name" value="Metal-dependent hydrolases"/>
    <property type="match status" value="1"/>
</dbReference>
<evidence type="ECO:0000256" key="6">
    <source>
        <dbReference type="ARBA" id="ARBA00022839"/>
    </source>
</evidence>
<dbReference type="AlphaFoldDB" id="A0A0N5CZY2"/>
<comment type="function">
    <text evidence="9">Deoxyribonuclease which catalyzes (in vitro) the decatenation of kinetoplast DNA, which are circular DNA catenated to each other, producing linear DNA molecules. Plays an important role in chromosomal segregation and cell cycle progression during eye development probably via its DNA decatenation activity.</text>
</comment>
<keyword evidence="3" id="KW-0540">Nuclease</keyword>
<protein>
    <recommendedName>
        <fullName evidence="8">Deoxyribonuclease TATDN1</fullName>
    </recommendedName>
</protein>
<keyword evidence="12" id="KW-1185">Reference proteome</keyword>
<evidence type="ECO:0000256" key="4">
    <source>
        <dbReference type="ARBA" id="ARBA00022723"/>
    </source>
</evidence>
<keyword evidence="5" id="KW-0378">Hydrolase</keyword>
<reference evidence="11 12" key="2">
    <citation type="submission" date="2018-11" db="EMBL/GenBank/DDBJ databases">
        <authorList>
            <consortium name="Pathogen Informatics"/>
        </authorList>
    </citation>
    <scope>NUCLEOTIDE SEQUENCE [LARGE SCALE GENOMIC DNA]</scope>
</reference>
<feature type="binding site" evidence="10">
    <location>
        <position position="161"/>
    </location>
    <ligand>
        <name>a divalent metal cation</name>
        <dbReference type="ChEBI" id="CHEBI:60240"/>
        <label>2</label>
    </ligand>
</feature>
<evidence type="ECO:0000256" key="1">
    <source>
        <dbReference type="ARBA" id="ARBA00009275"/>
    </source>
</evidence>
<dbReference type="CDD" id="cd01310">
    <property type="entry name" value="TatD_DNAse"/>
    <property type="match status" value="1"/>
</dbReference>
<dbReference type="PANTHER" id="PTHR10060">
    <property type="entry name" value="TATD FAMILY DEOXYRIBONUCLEASE"/>
    <property type="match status" value="1"/>
</dbReference>
<keyword evidence="4 10" id="KW-0479">Metal-binding</keyword>
<accession>A0A0N5CZY2</accession>
<dbReference type="InterPro" id="IPR001130">
    <property type="entry name" value="TatD-like"/>
</dbReference>
<keyword evidence="6" id="KW-0269">Exonuclease</keyword>
<dbReference type="OrthoDB" id="413993at2759"/>
<dbReference type="Pfam" id="PF01026">
    <property type="entry name" value="TatD_DNase"/>
    <property type="match status" value="1"/>
</dbReference>
<gene>
    <name evidence="11" type="ORF">TCLT_LOCUS6065</name>
</gene>
<keyword evidence="2" id="KW-0963">Cytoplasm</keyword>
<dbReference type="Proteomes" id="UP000276776">
    <property type="component" value="Unassembled WGS sequence"/>
</dbReference>
<evidence type="ECO:0000313" key="12">
    <source>
        <dbReference type="Proteomes" id="UP000276776"/>
    </source>
</evidence>
<dbReference type="EMBL" id="UYYF01004386">
    <property type="protein sequence ID" value="VDN03385.1"/>
    <property type="molecule type" value="Genomic_DNA"/>
</dbReference>
<dbReference type="GO" id="GO:0005829">
    <property type="term" value="C:cytosol"/>
    <property type="evidence" value="ECO:0007669"/>
    <property type="project" value="TreeGrafter"/>
</dbReference>
<evidence type="ECO:0000313" key="13">
    <source>
        <dbReference type="WBParaSite" id="TCLT_0000607601-mRNA-1"/>
    </source>
</evidence>
<dbReference type="PANTHER" id="PTHR10060:SF15">
    <property type="entry name" value="DEOXYRIBONUCLEASE TATDN1"/>
    <property type="match status" value="1"/>
</dbReference>
<dbReference type="STRING" id="103827.A0A0N5CZY2"/>
<evidence type="ECO:0000313" key="11">
    <source>
        <dbReference type="EMBL" id="VDN03385.1"/>
    </source>
</evidence>
<evidence type="ECO:0000256" key="9">
    <source>
        <dbReference type="ARBA" id="ARBA00045223"/>
    </source>
</evidence>
<dbReference type="WBParaSite" id="TCLT_0000607601-mRNA-1">
    <property type="protein sequence ID" value="TCLT_0000607601-mRNA-1"/>
    <property type="gene ID" value="TCLT_0000607601"/>
</dbReference>
<name>A0A0N5CZY2_THECL</name>
<feature type="binding site" evidence="10">
    <location>
        <position position="136"/>
    </location>
    <ligand>
        <name>a divalent metal cation</name>
        <dbReference type="ChEBI" id="CHEBI:60240"/>
        <label>2</label>
    </ligand>
</feature>
<feature type="binding site" evidence="10">
    <location>
        <position position="100"/>
    </location>
    <ligand>
        <name>a divalent metal cation</name>
        <dbReference type="ChEBI" id="CHEBI:60240"/>
        <label>1</label>
    </ligand>
</feature>
<sequence length="289" mass="32821">MSRKLQYKLIDIGANLGHPSFRDDLCAVVERAKEAGLCKIMVTGTSVQLSKEAQKLTEQFPNFLYFTAGVHPHDAKEFDDQTICELRKLCSEPGCVAVGECGLDFNRNFSPQDQQRLVFNEQLKLACELKKPLFLHERDAHQDMVDALNRYKDQLPPVVIHCFTGKAKEAETYIKMGCFIGLTGYIWKDRSDDGVKYALRNGIITVERLVLESDAPFMYSKIDDKKIPAEIRNCITNEARSMHKFTSFNRNEPCALPAICELVAAYMEENPMKVADVTTKNAKHIYNLE</sequence>
<dbReference type="InterPro" id="IPR032466">
    <property type="entry name" value="Metal_Hydrolase"/>
</dbReference>
<dbReference type="InterPro" id="IPR050891">
    <property type="entry name" value="TatD-type_Hydrolase"/>
</dbReference>
<proteinExistence type="inferred from homology"/>
<evidence type="ECO:0000256" key="7">
    <source>
        <dbReference type="ARBA" id="ARBA00022842"/>
    </source>
</evidence>
<organism evidence="13">
    <name type="scientific">Thelazia callipaeda</name>
    <name type="common">Oriental eyeworm</name>
    <name type="synonym">Parasitic nematode</name>
    <dbReference type="NCBI Taxonomy" id="103827"/>
    <lineage>
        <taxon>Eukaryota</taxon>
        <taxon>Metazoa</taxon>
        <taxon>Ecdysozoa</taxon>
        <taxon>Nematoda</taxon>
        <taxon>Chromadorea</taxon>
        <taxon>Rhabditida</taxon>
        <taxon>Spirurina</taxon>
        <taxon>Spiruromorpha</taxon>
        <taxon>Thelazioidea</taxon>
        <taxon>Thelaziidae</taxon>
        <taxon>Thelazia</taxon>
    </lineage>
</organism>
<dbReference type="OMA" id="HDAKSWE"/>
<dbReference type="FunFam" id="3.20.20.140:FF:000018">
    <property type="entry name" value="3'-5' ssDNA/RNA exonuclease TatD"/>
    <property type="match status" value="1"/>
</dbReference>
<evidence type="ECO:0000256" key="8">
    <source>
        <dbReference type="ARBA" id="ARBA00039767"/>
    </source>
</evidence>
<reference evidence="13" key="1">
    <citation type="submission" date="2017-02" db="UniProtKB">
        <authorList>
            <consortium name="WormBaseParasite"/>
        </authorList>
    </citation>
    <scope>IDENTIFICATION</scope>
</reference>
<keyword evidence="7" id="KW-0460">Magnesium</keyword>
<evidence type="ECO:0000256" key="10">
    <source>
        <dbReference type="PIRSR" id="PIRSR005902-1"/>
    </source>
</evidence>
<evidence type="ECO:0000256" key="5">
    <source>
        <dbReference type="ARBA" id="ARBA00022801"/>
    </source>
</evidence>